<reference evidence="2 3" key="1">
    <citation type="submission" date="2018-05" db="EMBL/GenBank/DDBJ databases">
        <title>Genomic Encyclopedia of Type Strains, Phase IV (KMG-IV): sequencing the most valuable type-strain genomes for metagenomic binning, comparative biology and taxonomic classification.</title>
        <authorList>
            <person name="Goeker M."/>
        </authorList>
    </citation>
    <scope>NUCLEOTIDE SEQUENCE [LARGE SCALE GENOMIC DNA]</scope>
    <source>
        <strain evidence="2 3">DSM 2626</strain>
    </source>
</reference>
<dbReference type="GeneID" id="61050310"/>
<protein>
    <submittedName>
        <fullName evidence="2">Uncharacterized protein</fullName>
    </submittedName>
</protein>
<evidence type="ECO:0000313" key="2">
    <source>
        <dbReference type="EMBL" id="PWJ94287.1"/>
    </source>
</evidence>
<keyword evidence="1" id="KW-0812">Transmembrane</keyword>
<feature type="transmembrane region" description="Helical" evidence="1">
    <location>
        <begin position="290"/>
        <end position="310"/>
    </location>
</feature>
<dbReference type="AlphaFoldDB" id="A0A8E2WH86"/>
<feature type="transmembrane region" description="Helical" evidence="1">
    <location>
        <begin position="263"/>
        <end position="283"/>
    </location>
</feature>
<proteinExistence type="predicted"/>
<name>A0A8E2WH86_RHILI</name>
<feature type="transmembrane region" description="Helical" evidence="1">
    <location>
        <begin position="149"/>
        <end position="165"/>
    </location>
</feature>
<comment type="caution">
    <text evidence="2">The sequence shown here is derived from an EMBL/GenBank/DDBJ whole genome shotgun (WGS) entry which is preliminary data.</text>
</comment>
<gene>
    <name evidence="2" type="ORF">C8D77_101971</name>
</gene>
<dbReference type="RefSeq" id="WP_109659795.1">
    <property type="nucleotide sequence ID" value="NZ_QGGH01000001.1"/>
</dbReference>
<dbReference type="EMBL" id="QGGH01000001">
    <property type="protein sequence ID" value="PWJ94287.1"/>
    <property type="molecule type" value="Genomic_DNA"/>
</dbReference>
<evidence type="ECO:0000313" key="3">
    <source>
        <dbReference type="Proteomes" id="UP000245631"/>
    </source>
</evidence>
<feature type="transmembrane region" description="Helical" evidence="1">
    <location>
        <begin position="216"/>
        <end position="238"/>
    </location>
</feature>
<sequence>MFEATSSNKINSYTSHFIRPEGILLIVLLVVAFLPVLLVDIPAMADYPNHLARMSILMRAGTPEAHPYYEAAWAPYPNLAMDLIVPFAGRLIGIELASRLFYLIAQMLVVSGAMAVGAAARGRVILSGFVASLFLYAMPFAFGFVNFEFALGIALWAVAVWIWLVERPLPLRLAIHAVFVVVLYISHLFALGLYGIVVGLYELSRWPDHIENWKRTILLVAGMAAPAVAVGALALAFGGKVGGEGTEWALSAKLLALVQVNGFSRYTSSAVTVVLIILTYLAVKHRMVAVSRVGCWIGFGLLCLFIVMPFRVADTAFVDGRVLLALILILPAFVTIKCPQGPRGTLFVALAFGAGLANSGITIWAQLSCRSEYRTLMTAFDAIPMGSRILTGQNGPPDDPPTNLLLYPMYNAAALAVVTRDALMPTLFTYPGKQPVRPRPEVANLTIPQGGPIPMSELEAYAAGASPPVEAAYAAHWTCDFDYLLVIAPESGPPRHGNLELIAEGKQFKLYRIRKLVDADRKSG</sequence>
<feature type="transmembrane region" description="Helical" evidence="1">
    <location>
        <begin position="23"/>
        <end position="45"/>
    </location>
</feature>
<evidence type="ECO:0000256" key="1">
    <source>
        <dbReference type="SAM" id="Phobius"/>
    </source>
</evidence>
<feature type="transmembrane region" description="Helical" evidence="1">
    <location>
        <begin position="177"/>
        <end position="204"/>
    </location>
</feature>
<organism evidence="2 3">
    <name type="scientific">Rhizobium loti</name>
    <name type="common">Mesorhizobium loti</name>
    <dbReference type="NCBI Taxonomy" id="381"/>
    <lineage>
        <taxon>Bacteria</taxon>
        <taxon>Pseudomonadati</taxon>
        <taxon>Pseudomonadota</taxon>
        <taxon>Alphaproteobacteria</taxon>
        <taxon>Hyphomicrobiales</taxon>
        <taxon>Phyllobacteriaceae</taxon>
        <taxon>Mesorhizobium</taxon>
    </lineage>
</organism>
<accession>A0A8E2WH86</accession>
<feature type="transmembrane region" description="Helical" evidence="1">
    <location>
        <begin position="100"/>
        <end position="118"/>
    </location>
</feature>
<keyword evidence="1" id="KW-1133">Transmembrane helix</keyword>
<feature type="transmembrane region" description="Helical" evidence="1">
    <location>
        <begin position="346"/>
        <end position="367"/>
    </location>
</feature>
<feature type="transmembrane region" description="Helical" evidence="1">
    <location>
        <begin position="316"/>
        <end position="334"/>
    </location>
</feature>
<feature type="transmembrane region" description="Helical" evidence="1">
    <location>
        <begin position="124"/>
        <end position="142"/>
    </location>
</feature>
<keyword evidence="1" id="KW-0472">Membrane</keyword>
<dbReference type="Proteomes" id="UP000245631">
    <property type="component" value="Unassembled WGS sequence"/>
</dbReference>